<keyword evidence="6 10" id="KW-1133">Transmembrane helix</keyword>
<dbReference type="Pfam" id="PF01105">
    <property type="entry name" value="EMP24_GP25L"/>
    <property type="match status" value="1"/>
</dbReference>
<evidence type="ECO:0000256" key="7">
    <source>
        <dbReference type="ARBA" id="ARBA00023136"/>
    </source>
</evidence>
<evidence type="ECO:0000256" key="6">
    <source>
        <dbReference type="ARBA" id="ARBA00022989"/>
    </source>
</evidence>
<feature type="transmembrane region" description="Helical" evidence="10">
    <location>
        <begin position="211"/>
        <end position="232"/>
    </location>
</feature>
<feature type="chain" id="PRO_5002837341" evidence="11">
    <location>
        <begin position="38"/>
        <end position="245"/>
    </location>
</feature>
<protein>
    <submittedName>
        <fullName evidence="13">FI08064p</fullName>
    </submittedName>
</protein>
<feature type="non-terminal residue" evidence="13">
    <location>
        <position position="1"/>
    </location>
</feature>
<dbReference type="InterPro" id="IPR009038">
    <property type="entry name" value="GOLD_dom"/>
</dbReference>
<evidence type="ECO:0000256" key="10">
    <source>
        <dbReference type="SAM" id="Phobius"/>
    </source>
</evidence>
<dbReference type="GO" id="GO:0016020">
    <property type="term" value="C:membrane"/>
    <property type="evidence" value="ECO:0007669"/>
    <property type="project" value="UniProtKB-SubCell"/>
</dbReference>
<keyword evidence="4 9" id="KW-0812">Transmembrane</keyword>
<dbReference type="PANTHER" id="PTHR22811">
    <property type="entry name" value="TRANSMEMBRANE EMP24 DOMAIN-CONTAINING PROTEIN"/>
    <property type="match status" value="1"/>
</dbReference>
<evidence type="ECO:0000256" key="1">
    <source>
        <dbReference type="ARBA" id="ARBA00004479"/>
    </source>
</evidence>
<evidence type="ECO:0000256" key="9">
    <source>
        <dbReference type="RuleBase" id="RU003827"/>
    </source>
</evidence>
<evidence type="ECO:0000256" key="5">
    <source>
        <dbReference type="ARBA" id="ARBA00022729"/>
    </source>
</evidence>
<evidence type="ECO:0000256" key="8">
    <source>
        <dbReference type="ARBA" id="ARBA00037847"/>
    </source>
</evidence>
<evidence type="ECO:0000256" key="2">
    <source>
        <dbReference type="ARBA" id="ARBA00007104"/>
    </source>
</evidence>
<dbReference type="EMBL" id="BT044389">
    <property type="protein sequence ID" value="ACH92454.1"/>
    <property type="molecule type" value="mRNA"/>
</dbReference>
<feature type="signal peptide" evidence="11">
    <location>
        <begin position="1"/>
        <end position="37"/>
    </location>
</feature>
<dbReference type="OrthoDB" id="5976732at2759"/>
<evidence type="ECO:0000256" key="3">
    <source>
        <dbReference type="ARBA" id="ARBA00022473"/>
    </source>
</evidence>
<proteinExistence type="evidence at transcript level"/>
<evidence type="ECO:0000256" key="11">
    <source>
        <dbReference type="SAM" id="SignalP"/>
    </source>
</evidence>
<dbReference type="GO" id="GO:0012505">
    <property type="term" value="C:endomembrane system"/>
    <property type="evidence" value="ECO:0007669"/>
    <property type="project" value="UniProtKB-SubCell"/>
</dbReference>
<dbReference type="AlphaFoldDB" id="B5RJB5"/>
<dbReference type="VEuPathDB" id="VectorBase:FBgn0051787"/>
<accession>B5RJB5</accession>
<evidence type="ECO:0000313" key="13">
    <source>
        <dbReference type="EMBL" id="ACH92454.1"/>
    </source>
</evidence>
<dbReference type="Bgee" id="FBgn0051787">
    <property type="expression patterns" value="Expressed in mid-late elongation-stage spermatid (Drosophila) in testis and 25 other cell types or tissues"/>
</dbReference>
<dbReference type="InterPro" id="IPR036598">
    <property type="entry name" value="GOLD_dom_sf"/>
</dbReference>
<keyword evidence="3" id="KW-0217">Developmental protein</keyword>
<dbReference type="HOGENOM" id="CLU_066963_0_1_1"/>
<sequence length="245" mass="28857">RTIRVVKLEKRRKMFRIARVIWLLQLLLLLDLKFSNAEPHNKQLTVFAEAGRQECFYQPIATTENIKIDYQVIHGGLGETHINFNLMDPSRRLLIAETKRQMGKHSIQANETGSYKFCFDNTISTFNQKIVSFTLEVAPADREERELRDLRQEMLTDYHFDVAYTGIDSYVGKIHVNLMRSRQTQDFIRAIEARDRNVAESTYSMVNKWSWAQFLSMIFVGFLQVLMVRSIFNTTGTFYKFWKSF</sequence>
<dbReference type="Gene3D" id="2.60.120.680">
    <property type="entry name" value="GOLD domain"/>
    <property type="match status" value="1"/>
</dbReference>
<keyword evidence="7 10" id="KW-0472">Membrane</keyword>
<evidence type="ECO:0000259" key="12">
    <source>
        <dbReference type="PROSITE" id="PS50866"/>
    </source>
</evidence>
<keyword evidence="5 11" id="KW-0732">Signal</keyword>
<feature type="domain" description="GOLD" evidence="12">
    <location>
        <begin position="53"/>
        <end position="137"/>
    </location>
</feature>
<evidence type="ECO:0000256" key="4">
    <source>
        <dbReference type="ARBA" id="ARBA00022692"/>
    </source>
</evidence>
<comment type="subcellular location">
    <subcellularLocation>
        <location evidence="8">Endomembrane system</location>
        <topology evidence="8">Single-pass membrane protein</topology>
    </subcellularLocation>
    <subcellularLocation>
        <location evidence="1 9">Membrane</location>
        <topology evidence="1 9">Single-pass type I membrane protein</topology>
    </subcellularLocation>
</comment>
<gene>
    <name evidence="13" type="primary">CG31787-RA</name>
</gene>
<dbReference type="ExpressionAtlas" id="B5RJB5">
    <property type="expression patterns" value="baseline and differential"/>
</dbReference>
<dbReference type="SMART" id="SM01190">
    <property type="entry name" value="EMP24_GP25L"/>
    <property type="match status" value="1"/>
</dbReference>
<comment type="similarity">
    <text evidence="2 9">Belongs to the EMP24/GP25L family.</text>
</comment>
<name>B5RJB5_DROME</name>
<dbReference type="InterPro" id="IPR015720">
    <property type="entry name" value="Emp24-like"/>
</dbReference>
<organism evidence="13">
    <name type="scientific">Drosophila melanogaster</name>
    <name type="common">Fruit fly</name>
    <dbReference type="NCBI Taxonomy" id="7227"/>
    <lineage>
        <taxon>Eukaryota</taxon>
        <taxon>Metazoa</taxon>
        <taxon>Ecdysozoa</taxon>
        <taxon>Arthropoda</taxon>
        <taxon>Hexapoda</taxon>
        <taxon>Insecta</taxon>
        <taxon>Pterygota</taxon>
        <taxon>Neoptera</taxon>
        <taxon>Endopterygota</taxon>
        <taxon>Diptera</taxon>
        <taxon>Brachycera</taxon>
        <taxon>Muscomorpha</taxon>
        <taxon>Ephydroidea</taxon>
        <taxon>Drosophilidae</taxon>
        <taxon>Drosophila</taxon>
        <taxon>Sophophora</taxon>
    </lineage>
</organism>
<reference evidence="13" key="1">
    <citation type="submission" date="2008-09" db="EMBL/GenBank/DDBJ databases">
        <authorList>
            <person name="Carlson J."/>
            <person name="Booth B."/>
            <person name="Frise E."/>
            <person name="Park S."/>
            <person name="Wan K."/>
            <person name="Yu C."/>
            <person name="Celniker S."/>
        </authorList>
    </citation>
    <scope>NUCLEOTIDE SEQUENCE</scope>
</reference>
<dbReference type="SUPFAM" id="SSF101576">
    <property type="entry name" value="Supernatant protein factor (SPF), C-terminal domain"/>
    <property type="match status" value="1"/>
</dbReference>
<dbReference type="PROSITE" id="PS50866">
    <property type="entry name" value="GOLD"/>
    <property type="match status" value="1"/>
</dbReference>